<comment type="subcellular location">
    <subcellularLocation>
        <location evidence="1">Cell outer membrane</location>
    </subcellularLocation>
</comment>
<dbReference type="InterPro" id="IPR003423">
    <property type="entry name" value="OMP_efflux"/>
</dbReference>
<keyword evidence="5" id="KW-0812">Transmembrane</keyword>
<evidence type="ECO:0000256" key="7">
    <source>
        <dbReference type="ARBA" id="ARBA00023237"/>
    </source>
</evidence>
<evidence type="ECO:0000256" key="2">
    <source>
        <dbReference type="ARBA" id="ARBA00007613"/>
    </source>
</evidence>
<dbReference type="InterPro" id="IPR051906">
    <property type="entry name" value="TolC-like"/>
</dbReference>
<evidence type="ECO:0000256" key="8">
    <source>
        <dbReference type="SAM" id="Coils"/>
    </source>
</evidence>
<protein>
    <recommendedName>
        <fullName evidence="12">TolC family protein</fullName>
    </recommendedName>
</protein>
<dbReference type="PANTHER" id="PTHR30026:SF20">
    <property type="entry name" value="OUTER MEMBRANE PROTEIN TOLC"/>
    <property type="match status" value="1"/>
</dbReference>
<evidence type="ECO:0000313" key="10">
    <source>
        <dbReference type="EMBL" id="TDK41928.1"/>
    </source>
</evidence>
<dbReference type="Proteomes" id="UP000295438">
    <property type="component" value="Unassembled WGS sequence"/>
</dbReference>
<dbReference type="Gene3D" id="1.20.1600.10">
    <property type="entry name" value="Outer membrane efflux proteins (OEP)"/>
    <property type="match status" value="1"/>
</dbReference>
<dbReference type="AlphaFoldDB" id="A0A4R5US45"/>
<evidence type="ECO:0000256" key="4">
    <source>
        <dbReference type="ARBA" id="ARBA00022452"/>
    </source>
</evidence>
<proteinExistence type="inferred from homology"/>
<name>A0A4R5US45_9BACT</name>
<dbReference type="Pfam" id="PF02321">
    <property type="entry name" value="OEP"/>
    <property type="match status" value="1"/>
</dbReference>
<dbReference type="GO" id="GO:0009279">
    <property type="term" value="C:cell outer membrane"/>
    <property type="evidence" value="ECO:0007669"/>
    <property type="project" value="UniProtKB-SubCell"/>
</dbReference>
<evidence type="ECO:0000256" key="9">
    <source>
        <dbReference type="SAM" id="MobiDB-lite"/>
    </source>
</evidence>
<reference evidence="10 11" key="1">
    <citation type="submission" date="2019-03" db="EMBL/GenBank/DDBJ databases">
        <title>Algoriphagus aquimaris sp. nov., isolated form marine sediment in Pohang, Korea.</title>
        <authorList>
            <person name="Kim J."/>
            <person name="Yoon S.-H."/>
            <person name="Lee S.-S."/>
        </authorList>
    </citation>
    <scope>NUCLEOTIDE SEQUENCE [LARGE SCALE GENOMIC DNA]</scope>
    <source>
        <strain evidence="10 11">F21</strain>
    </source>
</reference>
<dbReference type="GO" id="GO:1990281">
    <property type="term" value="C:efflux pump complex"/>
    <property type="evidence" value="ECO:0007669"/>
    <property type="project" value="TreeGrafter"/>
</dbReference>
<evidence type="ECO:0000256" key="1">
    <source>
        <dbReference type="ARBA" id="ARBA00004442"/>
    </source>
</evidence>
<keyword evidence="8" id="KW-0175">Coiled coil</keyword>
<dbReference type="SUPFAM" id="SSF56954">
    <property type="entry name" value="Outer membrane efflux proteins (OEP)"/>
    <property type="match status" value="1"/>
</dbReference>
<keyword evidence="6" id="KW-0472">Membrane</keyword>
<evidence type="ECO:0000313" key="11">
    <source>
        <dbReference type="Proteomes" id="UP000295438"/>
    </source>
</evidence>
<sequence length="474" mass="54336">MNQIIEIMKNWTKKNLDFGVWRIPNPKLILLLTILLAVVGNKTMAQSLDDYLTHATENSPLLKASYSQYLASKERIDQPGLPDPELQVGVFLQPMERYMGTQLADYRLMQSFPWFGTIKAQKSEADFSSQAQYQLFMEVRNELFFQIKYTWFDLHRIQGEIDITKEILTYFHKLEELALTDFKASTGSRSSQTNQNPSNSNEEITQGKMSENNSSSGGTNGMAEVIQIRLEIKELENQLALLTSNQNSLIIKFNQLINRDIQDKIELNEKLLPPILELDKYSLLDSIKEKNPMISKYENDALAYEQRAKIARLEGNPKIGLGINYSPFLPRENDGIDHSDHSMDMLMPMVTLSLPIFRNKTEGKINEAKYLQEVATQNQLQTENLLAIQWAEAFQNWEDATRSLELYDQQIELVQQQINLLTTSFSNGSVPFSSVLKSQLKILNYQIKRIEAITLQYQSLSLLEKLSGINLIST</sequence>
<keyword evidence="4" id="KW-1134">Transmembrane beta strand</keyword>
<dbReference type="GO" id="GO:0015562">
    <property type="term" value="F:efflux transmembrane transporter activity"/>
    <property type="evidence" value="ECO:0007669"/>
    <property type="project" value="InterPro"/>
</dbReference>
<dbReference type="PANTHER" id="PTHR30026">
    <property type="entry name" value="OUTER MEMBRANE PROTEIN TOLC"/>
    <property type="match status" value="1"/>
</dbReference>
<dbReference type="GO" id="GO:0015288">
    <property type="term" value="F:porin activity"/>
    <property type="evidence" value="ECO:0007669"/>
    <property type="project" value="TreeGrafter"/>
</dbReference>
<evidence type="ECO:0000256" key="6">
    <source>
        <dbReference type="ARBA" id="ARBA00023136"/>
    </source>
</evidence>
<dbReference type="EMBL" id="SMUW01000037">
    <property type="protein sequence ID" value="TDK41928.1"/>
    <property type="molecule type" value="Genomic_DNA"/>
</dbReference>
<keyword evidence="7" id="KW-0998">Cell outer membrane</keyword>
<organism evidence="10 11">
    <name type="scientific">Algoriphagus formosus</name>
    <dbReference type="NCBI Taxonomy" id="2007308"/>
    <lineage>
        <taxon>Bacteria</taxon>
        <taxon>Pseudomonadati</taxon>
        <taxon>Bacteroidota</taxon>
        <taxon>Cytophagia</taxon>
        <taxon>Cytophagales</taxon>
        <taxon>Cyclobacteriaceae</taxon>
        <taxon>Algoriphagus</taxon>
    </lineage>
</organism>
<feature type="compositionally biased region" description="Polar residues" evidence="9">
    <location>
        <begin position="202"/>
        <end position="211"/>
    </location>
</feature>
<feature type="coiled-coil region" evidence="8">
    <location>
        <begin position="225"/>
        <end position="252"/>
    </location>
</feature>
<evidence type="ECO:0008006" key="12">
    <source>
        <dbReference type="Google" id="ProtNLM"/>
    </source>
</evidence>
<evidence type="ECO:0000256" key="3">
    <source>
        <dbReference type="ARBA" id="ARBA00022448"/>
    </source>
</evidence>
<feature type="compositionally biased region" description="Low complexity" evidence="9">
    <location>
        <begin position="188"/>
        <end position="201"/>
    </location>
</feature>
<comment type="caution">
    <text evidence="10">The sequence shown here is derived from an EMBL/GenBank/DDBJ whole genome shotgun (WGS) entry which is preliminary data.</text>
</comment>
<gene>
    <name evidence="10" type="ORF">E1898_18300</name>
</gene>
<comment type="similarity">
    <text evidence="2">Belongs to the outer membrane factor (OMF) (TC 1.B.17) family.</text>
</comment>
<evidence type="ECO:0000256" key="5">
    <source>
        <dbReference type="ARBA" id="ARBA00022692"/>
    </source>
</evidence>
<accession>A0A4R5US45</accession>
<keyword evidence="3" id="KW-0813">Transport</keyword>
<keyword evidence="11" id="KW-1185">Reference proteome</keyword>
<feature type="region of interest" description="Disordered" evidence="9">
    <location>
        <begin position="185"/>
        <end position="220"/>
    </location>
</feature>